<dbReference type="EMBL" id="UOEQ01000038">
    <property type="protein sequence ID" value="VAW14481.1"/>
    <property type="molecule type" value="Genomic_DNA"/>
</dbReference>
<sequence>MNERAVSDRLKNDLAGIFRRQQCQTRHQLDQVLASNIIKSQKNLFSKFYRLIKA</sequence>
<organism evidence="1">
    <name type="scientific">hydrothermal vent metagenome</name>
    <dbReference type="NCBI Taxonomy" id="652676"/>
    <lineage>
        <taxon>unclassified sequences</taxon>
        <taxon>metagenomes</taxon>
        <taxon>ecological metagenomes</taxon>
    </lineage>
</organism>
<protein>
    <submittedName>
        <fullName evidence="1">Uncharacterized protein</fullName>
    </submittedName>
</protein>
<accession>A0A3B0T6Z8</accession>
<dbReference type="AlphaFoldDB" id="A0A3B0T6Z8"/>
<evidence type="ECO:0000313" key="1">
    <source>
        <dbReference type="EMBL" id="VAW14481.1"/>
    </source>
</evidence>
<proteinExistence type="predicted"/>
<gene>
    <name evidence="1" type="ORF">MNBD_ALPHA11-1725</name>
</gene>
<name>A0A3B0T6Z8_9ZZZZ</name>
<reference evidence="1" key="1">
    <citation type="submission" date="2018-06" db="EMBL/GenBank/DDBJ databases">
        <authorList>
            <person name="Zhirakovskaya E."/>
        </authorList>
    </citation>
    <scope>NUCLEOTIDE SEQUENCE</scope>
</reference>